<protein>
    <recommendedName>
        <fullName evidence="2">Thymidine phosphorylase</fullName>
    </recommendedName>
</protein>
<reference evidence="1" key="1">
    <citation type="submission" date="2016-10" db="EMBL/GenBank/DDBJ databases">
        <title>Sequence of Gallionella enrichment culture.</title>
        <authorList>
            <person name="Poehlein A."/>
            <person name="Muehling M."/>
            <person name="Daniel R."/>
        </authorList>
    </citation>
    <scope>NUCLEOTIDE SEQUENCE</scope>
</reference>
<evidence type="ECO:0008006" key="2">
    <source>
        <dbReference type="Google" id="ProtNLM"/>
    </source>
</evidence>
<accession>A0A1J5R3V7</accession>
<gene>
    <name evidence="1" type="ORF">GALL_279790</name>
</gene>
<dbReference type="EMBL" id="MLJW01000303">
    <property type="protein sequence ID" value="OIQ90122.1"/>
    <property type="molecule type" value="Genomic_DNA"/>
</dbReference>
<dbReference type="InterPro" id="IPR012434">
    <property type="entry name" value="DUF1631"/>
</dbReference>
<comment type="caution">
    <text evidence="1">The sequence shown here is derived from an EMBL/GenBank/DDBJ whole genome shotgun (WGS) entry which is preliminary data.</text>
</comment>
<dbReference type="AlphaFoldDB" id="A0A1J5R3V7"/>
<sequence>MSQSDLFRQCIDAALSDSDDLIRRVAKQVVETFQTHAESALSSRDRQHYSDLLMVLRQAEGDLVRAFVEQFSTLLQQEIQGKPAASAQPAEYRMDELSLVRDESVQEDVEVSQLIRMIESGAEWEIRDLNARMESLRQKDKASAGDLAHANPLRPEVFGRSLQRALGSLDVDHTARLALLRAFGVAMTSALKETYHAYNGRLEAAHISPARYAVRTSGPRSPARAAPAPGQDAAAAGAAVGADGTLSLEEVLRLMQGSMQSLMQGHATGFGAHAAGSLDEALAGPQSTFGQAMQTAMLRSALDRLTQANRLGVGEGFTQAAEQLAAGGPPLNIIEHYRQELQAATSRPLERLTIDVVSLMFDHILADPRLLPRVRAALGRLQIPILRLALGDAGVFSSRNHPTRKLINRIASYSAGYVNAEDAAASGFLDWLDGMVESVVNADSETEEVYALQLERLDAWIAHRTALTQESEREAVEALRRAEFRSVLGAALSRHVSSLLDHLDIDDYLKEFMRGAWTSVLVESVLRHGENAEATLAFKQAGSDLLWSVQAKTSEPQRKDLLHRLPGLVRRLEEGLALIDWPQEQRTSFFSSLMRTHAQAIRGEGAATTGQAADAFLLQNEWERLLRIPQGQTQPQFGALDDVRLPAEDRQRSGLIDALDLQLDLSAPATSPEMNQGADASPVQQAIDDPLAFIDSLQEGHWVHWHLQGQWTRAQLAWHSPQGMFFMFTSRVGGQAHSLTRRAFERLLRSGHILPLEDKNLMDRAVEGVYSGLRQRAREAA</sequence>
<proteinExistence type="predicted"/>
<evidence type="ECO:0000313" key="1">
    <source>
        <dbReference type="EMBL" id="OIQ90122.1"/>
    </source>
</evidence>
<organism evidence="1">
    <name type="scientific">mine drainage metagenome</name>
    <dbReference type="NCBI Taxonomy" id="410659"/>
    <lineage>
        <taxon>unclassified sequences</taxon>
        <taxon>metagenomes</taxon>
        <taxon>ecological metagenomes</taxon>
    </lineage>
</organism>
<dbReference type="Pfam" id="PF07793">
    <property type="entry name" value="DUF1631"/>
    <property type="match status" value="1"/>
</dbReference>
<name>A0A1J5R3V7_9ZZZZ</name>